<name>A0AAV7YFC7_9EUKA</name>
<proteinExistence type="predicted"/>
<organism evidence="3 4">
    <name type="scientific">Anaeramoeba flamelloides</name>
    <dbReference type="NCBI Taxonomy" id="1746091"/>
    <lineage>
        <taxon>Eukaryota</taxon>
        <taxon>Metamonada</taxon>
        <taxon>Anaeramoebidae</taxon>
        <taxon>Anaeramoeba</taxon>
    </lineage>
</organism>
<gene>
    <name evidence="3" type="ORF">M0812_26894</name>
</gene>
<sequence length="339" mass="39581">MTLKANIRSTESALGSIDKFTLDTSNLNPKMYFFNGEYCNPRLKTKLKKKNKMKKRSDNKSKIPLNFIKQGIYKEHGDKVREKMKTNIKKTIEKEKIIKKSNQNYTKPEEIQNKIENPPNYEWWDLPLLNLNISQNKNAGKEPTDGENNEDNNEINSKINRHSNGNGNGDSNSNNTEEENEKIDGNDSFDFKLIDYTKIDKFWDQKLCKIQQVSKDLYVVRKEKLLIKHLQHNKKNTREQGKEKKKLKLHEDTSITTYVSLFLIKRLCHPLNKTKILKNGLEREFSGICLISPDLTMLVAEGGPKGIKYFDRLLLKRLDWKKDVIHWNSLLLEKKGNKA</sequence>
<dbReference type="InterPro" id="IPR010541">
    <property type="entry name" value="Prp3_C"/>
</dbReference>
<keyword evidence="3" id="KW-0687">Ribonucleoprotein</keyword>
<dbReference type="InterPro" id="IPR027104">
    <property type="entry name" value="Prp3"/>
</dbReference>
<feature type="region of interest" description="Disordered" evidence="1">
    <location>
        <begin position="136"/>
        <end position="183"/>
    </location>
</feature>
<feature type="compositionally biased region" description="Low complexity" evidence="1">
    <location>
        <begin position="163"/>
        <end position="175"/>
    </location>
</feature>
<comment type="caution">
    <text evidence="3">The sequence shown here is derived from an EMBL/GenBank/DDBJ whole genome shotgun (WGS) entry which is preliminary data.</text>
</comment>
<dbReference type="AlphaFoldDB" id="A0AAV7YFC7"/>
<reference evidence="3" key="1">
    <citation type="submission" date="2022-08" db="EMBL/GenBank/DDBJ databases">
        <title>Novel sulphate-reducing endosymbionts in the free-living metamonad Anaeramoeba.</title>
        <authorList>
            <person name="Jerlstrom-Hultqvist J."/>
            <person name="Cepicka I."/>
            <person name="Gallot-Lavallee L."/>
            <person name="Salas-Leiva D."/>
            <person name="Curtis B.A."/>
            <person name="Zahonova K."/>
            <person name="Pipaliya S."/>
            <person name="Dacks J."/>
            <person name="Roger A.J."/>
        </authorList>
    </citation>
    <scope>NUCLEOTIDE SEQUENCE</scope>
    <source>
        <strain evidence="3">Busselton2</strain>
    </source>
</reference>
<dbReference type="EMBL" id="JANTQA010000063">
    <property type="protein sequence ID" value="KAJ3427312.1"/>
    <property type="molecule type" value="Genomic_DNA"/>
</dbReference>
<dbReference type="Pfam" id="PF06544">
    <property type="entry name" value="Prp3_C"/>
    <property type="match status" value="1"/>
</dbReference>
<evidence type="ECO:0000256" key="1">
    <source>
        <dbReference type="SAM" id="MobiDB-lite"/>
    </source>
</evidence>
<dbReference type="PANTHER" id="PTHR14212">
    <property type="entry name" value="U4/U6-ASSOCIATED RNA SPLICING FACTOR-RELATED"/>
    <property type="match status" value="1"/>
</dbReference>
<evidence type="ECO:0000313" key="3">
    <source>
        <dbReference type="EMBL" id="KAJ3427312.1"/>
    </source>
</evidence>
<feature type="domain" description="Small nuclear ribonucleoprotein Prp3 C-terminal" evidence="2">
    <location>
        <begin position="261"/>
        <end position="324"/>
    </location>
</feature>
<accession>A0AAV7YFC7</accession>
<dbReference type="GO" id="GO:0000398">
    <property type="term" value="P:mRNA splicing, via spliceosome"/>
    <property type="evidence" value="ECO:0007669"/>
    <property type="project" value="InterPro"/>
</dbReference>
<protein>
    <submittedName>
        <fullName evidence="3">U4/u6 small nuclear ribonucleoprotein prp3</fullName>
    </submittedName>
</protein>
<dbReference type="GO" id="GO:0046540">
    <property type="term" value="C:U4/U6 x U5 tri-snRNP complex"/>
    <property type="evidence" value="ECO:0007669"/>
    <property type="project" value="InterPro"/>
</dbReference>
<dbReference type="Proteomes" id="UP001146793">
    <property type="component" value="Unassembled WGS sequence"/>
</dbReference>
<evidence type="ECO:0000313" key="4">
    <source>
        <dbReference type="Proteomes" id="UP001146793"/>
    </source>
</evidence>
<evidence type="ECO:0000259" key="2">
    <source>
        <dbReference type="Pfam" id="PF06544"/>
    </source>
</evidence>
<dbReference type="PANTHER" id="PTHR14212:SF0">
    <property type="entry name" value="U4_U6 SMALL NUCLEAR RIBONUCLEOPROTEIN PRP3"/>
    <property type="match status" value="1"/>
</dbReference>